<comment type="similarity">
    <text evidence="1">Belongs to the UPF0342 family.</text>
</comment>
<reference evidence="4 5" key="1">
    <citation type="journal article" date="2010" name="Stand. Genomic Sci.">
        <title>Complete genome sequence of Acetohalobium arabaticum type strain (Z-7288).</title>
        <authorList>
            <person name="Sikorski J."/>
            <person name="Lapidus A."/>
            <person name="Chertkov O."/>
            <person name="Lucas S."/>
            <person name="Copeland A."/>
            <person name="Glavina Del Rio T."/>
            <person name="Nolan M."/>
            <person name="Tice H."/>
            <person name="Cheng J.F."/>
            <person name="Han C."/>
            <person name="Brambilla E."/>
            <person name="Pitluck S."/>
            <person name="Liolios K."/>
            <person name="Ivanova N."/>
            <person name="Mavromatis K."/>
            <person name="Mikhailova N."/>
            <person name="Pati A."/>
            <person name="Bruce D."/>
            <person name="Detter C."/>
            <person name="Tapia R."/>
            <person name="Goodwin L."/>
            <person name="Chen A."/>
            <person name="Palaniappan K."/>
            <person name="Land M."/>
            <person name="Hauser L."/>
            <person name="Chang Y.J."/>
            <person name="Jeffries C.D."/>
            <person name="Rohde M."/>
            <person name="Goker M."/>
            <person name="Spring S."/>
            <person name="Woyke T."/>
            <person name="Bristow J."/>
            <person name="Eisen J.A."/>
            <person name="Markowitz V."/>
            <person name="Hugenholtz P."/>
            <person name="Kyrpides N.C."/>
            <person name="Klenk H.P."/>
        </authorList>
    </citation>
    <scope>NUCLEOTIDE SEQUENCE [LARGE SCALE GENOMIC DNA]</scope>
    <source>
        <strain evidence="5">ATCC 49924 / DSM 5501 / Z-7288</strain>
    </source>
</reference>
<dbReference type="InterPro" id="IPR052767">
    <property type="entry name" value="Bact_com_dev_regulator"/>
</dbReference>
<dbReference type="STRING" id="574087.Acear_1155"/>
<sequence length="123" mass="13784">MSIMDKAEELGDEILESSEYNELKDAEEAVESDETAKSLLDEFQAAQKRLQMAQANGQEVTQEQQQEIQSIQAKMQENEKIKEFMEAQQNFNKIMQTVNQVITSALQGEEAAAEDECPSGCSC</sequence>
<dbReference type="KEGG" id="aar:Acear_1155"/>
<dbReference type="EMBL" id="CP002105">
    <property type="protein sequence ID" value="ADL12677.1"/>
    <property type="molecule type" value="Genomic_DNA"/>
</dbReference>
<keyword evidence="5" id="KW-1185">Reference proteome</keyword>
<gene>
    <name evidence="4" type="ordered locus">Acear_1155</name>
</gene>
<dbReference type="Proteomes" id="UP000001661">
    <property type="component" value="Chromosome"/>
</dbReference>
<keyword evidence="2" id="KW-0175">Coiled coil</keyword>
<feature type="coiled-coil region" evidence="2">
    <location>
        <begin position="36"/>
        <end position="88"/>
    </location>
</feature>
<evidence type="ECO:0000256" key="1">
    <source>
        <dbReference type="HAMAP-Rule" id="MF_01526"/>
    </source>
</evidence>
<evidence type="ECO:0000313" key="4">
    <source>
        <dbReference type="EMBL" id="ADL12677.1"/>
    </source>
</evidence>
<dbReference type="PANTHER" id="PTHR38448:SF1">
    <property type="entry name" value="YLBF FAMILY REGULATOR"/>
    <property type="match status" value="1"/>
</dbReference>
<dbReference type="eggNOG" id="COG3679">
    <property type="taxonomic scope" value="Bacteria"/>
</dbReference>
<dbReference type="Gene3D" id="1.20.1500.10">
    <property type="entry name" value="YheA/YmcA-like"/>
    <property type="match status" value="1"/>
</dbReference>
<dbReference type="PANTHER" id="PTHR38448">
    <property type="entry name" value="REGULATORY PROTEIN YLBF-RELATED"/>
    <property type="match status" value="1"/>
</dbReference>
<dbReference type="AlphaFoldDB" id="D9QQ86"/>
<evidence type="ECO:0000313" key="5">
    <source>
        <dbReference type="Proteomes" id="UP000001661"/>
    </source>
</evidence>
<accession>D9QQ86</accession>
<dbReference type="HAMAP" id="MF_01526">
    <property type="entry name" value="UPF0342"/>
    <property type="match status" value="1"/>
</dbReference>
<dbReference type="HOGENOM" id="CLU_140243_1_0_9"/>
<protein>
    <recommendedName>
        <fullName evidence="1">UPF0342 protein Acear_1155</fullName>
    </recommendedName>
</protein>
<evidence type="ECO:0000256" key="3">
    <source>
        <dbReference type="SAM" id="MobiDB-lite"/>
    </source>
</evidence>
<proteinExistence type="inferred from homology"/>
<dbReference type="InterPro" id="IPR023378">
    <property type="entry name" value="YheA/YmcA-like_dom_sf"/>
</dbReference>
<organism evidence="4 5">
    <name type="scientific">Acetohalobium arabaticum (strain ATCC 49924 / DSM 5501 / Z-7288)</name>
    <dbReference type="NCBI Taxonomy" id="574087"/>
    <lineage>
        <taxon>Bacteria</taxon>
        <taxon>Bacillati</taxon>
        <taxon>Bacillota</taxon>
        <taxon>Clostridia</taxon>
        <taxon>Halanaerobiales</taxon>
        <taxon>Halobacteroidaceae</taxon>
        <taxon>Acetohalobium</taxon>
    </lineage>
</organism>
<dbReference type="RefSeq" id="WP_013278123.1">
    <property type="nucleotide sequence ID" value="NC_014378.1"/>
</dbReference>
<dbReference type="InterPro" id="IPR010368">
    <property type="entry name" value="Com_YlbF"/>
</dbReference>
<dbReference type="Pfam" id="PF06133">
    <property type="entry name" value="Com_YlbF"/>
    <property type="match status" value="1"/>
</dbReference>
<evidence type="ECO:0000256" key="2">
    <source>
        <dbReference type="SAM" id="Coils"/>
    </source>
</evidence>
<dbReference type="SUPFAM" id="SSF158622">
    <property type="entry name" value="YheA/YmcA-like"/>
    <property type="match status" value="1"/>
</dbReference>
<name>D9QQ86_ACEAZ</name>
<dbReference type="OrthoDB" id="2112012at2"/>
<feature type="region of interest" description="Disordered" evidence="3">
    <location>
        <begin position="1"/>
        <end position="34"/>
    </location>
</feature>